<proteinExistence type="predicted"/>
<keyword evidence="3" id="KW-1185">Reference proteome</keyword>
<dbReference type="CDD" id="cd14688">
    <property type="entry name" value="bZIP_YAP"/>
    <property type="match status" value="1"/>
</dbReference>
<dbReference type="OrthoDB" id="4505928at2759"/>
<feature type="region of interest" description="Disordered" evidence="1">
    <location>
        <begin position="1"/>
        <end position="29"/>
    </location>
</feature>
<feature type="region of interest" description="Disordered" evidence="1">
    <location>
        <begin position="122"/>
        <end position="193"/>
    </location>
</feature>
<dbReference type="PANTHER" id="PTHR42070:SF1">
    <property type="entry name" value="FILAMENT ASSOCIATED PROTEIN, PUTATIVE (AFU_ORTHOLOGUE AFUA_8G06630)-RELATED"/>
    <property type="match status" value="1"/>
</dbReference>
<reference evidence="2" key="1">
    <citation type="journal article" date="2020" name="Stud. Mycol.">
        <title>101 Dothideomycetes genomes: a test case for predicting lifestyles and emergence of pathogens.</title>
        <authorList>
            <person name="Haridas S."/>
            <person name="Albert R."/>
            <person name="Binder M."/>
            <person name="Bloem J."/>
            <person name="Labutti K."/>
            <person name="Salamov A."/>
            <person name="Andreopoulos B."/>
            <person name="Baker S."/>
            <person name="Barry K."/>
            <person name="Bills G."/>
            <person name="Bluhm B."/>
            <person name="Cannon C."/>
            <person name="Castanera R."/>
            <person name="Culley D."/>
            <person name="Daum C."/>
            <person name="Ezra D."/>
            <person name="Gonzalez J."/>
            <person name="Henrissat B."/>
            <person name="Kuo A."/>
            <person name="Liang C."/>
            <person name="Lipzen A."/>
            <person name="Lutzoni F."/>
            <person name="Magnuson J."/>
            <person name="Mondo S."/>
            <person name="Nolan M."/>
            <person name="Ohm R."/>
            <person name="Pangilinan J."/>
            <person name="Park H.-J."/>
            <person name="Ramirez L."/>
            <person name="Alfaro M."/>
            <person name="Sun H."/>
            <person name="Tritt A."/>
            <person name="Yoshinaga Y."/>
            <person name="Zwiers L.-H."/>
            <person name="Turgeon B."/>
            <person name="Goodwin S."/>
            <person name="Spatafora J."/>
            <person name="Crous P."/>
            <person name="Grigoriev I."/>
        </authorList>
    </citation>
    <scope>NUCLEOTIDE SEQUENCE</scope>
    <source>
        <strain evidence="2">CBS 130266</strain>
    </source>
</reference>
<dbReference type="Proteomes" id="UP000800235">
    <property type="component" value="Unassembled WGS sequence"/>
</dbReference>
<name>A0A9P4TU40_9PEZI</name>
<evidence type="ECO:0000313" key="2">
    <source>
        <dbReference type="EMBL" id="KAF2421112.1"/>
    </source>
</evidence>
<dbReference type="AlphaFoldDB" id="A0A9P4TU40"/>
<feature type="compositionally biased region" description="Polar residues" evidence="1">
    <location>
        <begin position="124"/>
        <end position="137"/>
    </location>
</feature>
<dbReference type="EMBL" id="MU007102">
    <property type="protein sequence ID" value="KAF2421112.1"/>
    <property type="molecule type" value="Genomic_DNA"/>
</dbReference>
<evidence type="ECO:0008006" key="4">
    <source>
        <dbReference type="Google" id="ProtNLM"/>
    </source>
</evidence>
<sequence length="281" mass="30797">MPNPTIQKDGQASRLRENKRRHRARQKEYVQDLERRVAQAQEQGMQATIAMQLTAQRVASENVRLRSFLRELGISDTIVESWVSKDTSAGTKPLCPGSKPQMEKMVKGTALSNQQEAERAEVNFENTSQAESSSSGTCIRRPESRSAGPSFGPVRSNTLNKETPNQVCARSCKEQAPQSQKETRNLATAVPPCRQMLSPAEKALLSSRLSNQSAAGDDELEIDGSDGVECSTAYRTLMQYATSQDKMDRITAALDYGCTPSGGGGCKVKSSVMWKVLDDEC</sequence>
<gene>
    <name evidence="2" type="ORF">EJ08DRAFT_683112</name>
</gene>
<comment type="caution">
    <text evidence="2">The sequence shown here is derived from an EMBL/GenBank/DDBJ whole genome shotgun (WGS) entry which is preliminary data.</text>
</comment>
<organism evidence="2 3">
    <name type="scientific">Tothia fuscella</name>
    <dbReference type="NCBI Taxonomy" id="1048955"/>
    <lineage>
        <taxon>Eukaryota</taxon>
        <taxon>Fungi</taxon>
        <taxon>Dikarya</taxon>
        <taxon>Ascomycota</taxon>
        <taxon>Pezizomycotina</taxon>
        <taxon>Dothideomycetes</taxon>
        <taxon>Pleosporomycetidae</taxon>
        <taxon>Venturiales</taxon>
        <taxon>Cylindrosympodiaceae</taxon>
        <taxon>Tothia</taxon>
    </lineage>
</organism>
<feature type="compositionally biased region" description="Polar residues" evidence="1">
    <location>
        <begin position="1"/>
        <end position="10"/>
    </location>
</feature>
<dbReference type="PANTHER" id="PTHR42070">
    <property type="entry name" value="FILAMENT ASSOCIATED PROTEIN, PUTATIVE (AFU_ORTHOLOGUE AFUA_8G06630)-RELATED"/>
    <property type="match status" value="1"/>
</dbReference>
<accession>A0A9P4TU40</accession>
<protein>
    <recommendedName>
        <fullName evidence="4">BZIP domain-containing protein</fullName>
    </recommendedName>
</protein>
<evidence type="ECO:0000256" key="1">
    <source>
        <dbReference type="SAM" id="MobiDB-lite"/>
    </source>
</evidence>
<feature type="compositionally biased region" description="Polar residues" evidence="1">
    <location>
        <begin position="155"/>
        <end position="168"/>
    </location>
</feature>
<evidence type="ECO:0000313" key="3">
    <source>
        <dbReference type="Proteomes" id="UP000800235"/>
    </source>
</evidence>